<reference evidence="2" key="1">
    <citation type="journal article" date="2024" name="Front. Bioeng. Biotechnol.">
        <title>Genome-scale model development and genomic sequencing of the oleaginous clade Lipomyces.</title>
        <authorList>
            <person name="Czajka J.J."/>
            <person name="Han Y."/>
            <person name="Kim J."/>
            <person name="Mondo S.J."/>
            <person name="Hofstad B.A."/>
            <person name="Robles A."/>
            <person name="Haridas S."/>
            <person name="Riley R."/>
            <person name="LaButti K."/>
            <person name="Pangilinan J."/>
            <person name="Andreopoulos W."/>
            <person name="Lipzen A."/>
            <person name="Yan J."/>
            <person name="Wang M."/>
            <person name="Ng V."/>
            <person name="Grigoriev I.V."/>
            <person name="Spatafora J.W."/>
            <person name="Magnuson J.K."/>
            <person name="Baker S.E."/>
            <person name="Pomraning K.R."/>
        </authorList>
    </citation>
    <scope>NUCLEOTIDE SEQUENCE [LARGE SCALE GENOMIC DNA]</scope>
    <source>
        <strain evidence="2">CBS 10300</strain>
    </source>
</reference>
<gene>
    <name evidence="1" type="ORF">V1517DRAFT_328578</name>
</gene>
<name>A0ACC3THN4_9ASCO</name>
<organism evidence="1 2">
    <name type="scientific">Lipomyces orientalis</name>
    <dbReference type="NCBI Taxonomy" id="1233043"/>
    <lineage>
        <taxon>Eukaryota</taxon>
        <taxon>Fungi</taxon>
        <taxon>Dikarya</taxon>
        <taxon>Ascomycota</taxon>
        <taxon>Saccharomycotina</taxon>
        <taxon>Lipomycetes</taxon>
        <taxon>Lipomycetales</taxon>
        <taxon>Lipomycetaceae</taxon>
        <taxon>Lipomyces</taxon>
    </lineage>
</organism>
<protein>
    <submittedName>
        <fullName evidence="1">Uncharacterized protein</fullName>
    </submittedName>
</protein>
<dbReference type="Proteomes" id="UP001489719">
    <property type="component" value="Unassembled WGS sequence"/>
</dbReference>
<evidence type="ECO:0000313" key="2">
    <source>
        <dbReference type="Proteomes" id="UP001489719"/>
    </source>
</evidence>
<accession>A0ACC3THN4</accession>
<evidence type="ECO:0000313" key="1">
    <source>
        <dbReference type="EMBL" id="KAK9320689.1"/>
    </source>
</evidence>
<sequence length="389" mass="42247">MASDDGQLWVDAPSTPVPSGEATEDDLGNQRRDIQSGTATNNGADISHQSRSIAIHEPGNGLPAFNHANGIGENPEDDNYAWGGNKNDDDFDDDDFGDFGEVQSAPVSEASSVATAIQQSPPRRLPLLDMDDFSSTELLEAATAAIADDIFPASRMIAATSDSYDPPAILKSPLQISSRSASLWSSLKEVPSPQPTEWRTSRIRRTYLVSLGVPVDLDQVLPTKHRPEKLVLSTRRSMPISNGPFSARPSMQSTRSAPLPDDTASDLPSRPASVPPPASGISSRSGTPVPPPEFDADYARQLSRVSEVALENMTSDELSVHAQELERVKIEASTVLAYWIDQRNSSAEDKTKYEGVIESSIEYAQRLRKHTTRVAAIPRPLSRNKSFTR</sequence>
<proteinExistence type="predicted"/>
<dbReference type="EMBL" id="MU970119">
    <property type="protein sequence ID" value="KAK9320689.1"/>
    <property type="molecule type" value="Genomic_DNA"/>
</dbReference>
<keyword evidence="2" id="KW-1185">Reference proteome</keyword>
<comment type="caution">
    <text evidence="1">The sequence shown here is derived from an EMBL/GenBank/DDBJ whole genome shotgun (WGS) entry which is preliminary data.</text>
</comment>